<keyword evidence="1" id="KW-0472">Membrane</keyword>
<protein>
    <submittedName>
        <fullName evidence="3">VanZ family protein</fullName>
    </submittedName>
</protein>
<comment type="caution">
    <text evidence="3">The sequence shown here is derived from an EMBL/GenBank/DDBJ whole genome shotgun (WGS) entry which is preliminary data.</text>
</comment>
<dbReference type="Proteomes" id="UP000265742">
    <property type="component" value="Unassembled WGS sequence"/>
</dbReference>
<keyword evidence="4" id="KW-1185">Reference proteome</keyword>
<dbReference type="InterPro" id="IPR006976">
    <property type="entry name" value="VanZ-like"/>
</dbReference>
<dbReference type="Pfam" id="PF04892">
    <property type="entry name" value="VanZ"/>
    <property type="match status" value="1"/>
</dbReference>
<keyword evidence="1" id="KW-0812">Transmembrane</keyword>
<evidence type="ECO:0000259" key="2">
    <source>
        <dbReference type="Pfam" id="PF04892"/>
    </source>
</evidence>
<keyword evidence="1" id="KW-1133">Transmembrane helix</keyword>
<name>A0A3A1TXI3_9MICO</name>
<evidence type="ECO:0000256" key="1">
    <source>
        <dbReference type="SAM" id="Phobius"/>
    </source>
</evidence>
<gene>
    <name evidence="3" type="ORF">D1781_14000</name>
</gene>
<reference evidence="4" key="1">
    <citation type="submission" date="2018-09" db="EMBL/GenBank/DDBJ databases">
        <authorList>
            <person name="Kim I."/>
        </authorList>
    </citation>
    <scope>NUCLEOTIDE SEQUENCE [LARGE SCALE GENOMIC DNA]</scope>
    <source>
        <strain evidence="4">DD4a</strain>
    </source>
</reference>
<sequence>MVSTALVMLHAFVPALFAGFVLACVGAGLLLVRAGDRARRALQVLAVLGGVAVLALTLTPSSAEPAPAFCAIQWEPFSPGVTGLANMVLFVPLAYFGGLATRRPLLVVLGAVALSASIEVVQGAVVPLGRACDTDDLWSNAVGAAAGGVLAALALLVALPLRRSGPQAVAGGA</sequence>
<feature type="transmembrane region" description="Helical" evidence="1">
    <location>
        <begin position="81"/>
        <end position="98"/>
    </location>
</feature>
<dbReference type="RefSeq" id="WP_119482839.1">
    <property type="nucleotide sequence ID" value="NZ_QXTG01000002.1"/>
</dbReference>
<feature type="transmembrane region" description="Helical" evidence="1">
    <location>
        <begin position="105"/>
        <end position="125"/>
    </location>
</feature>
<evidence type="ECO:0000313" key="3">
    <source>
        <dbReference type="EMBL" id="RIX28529.1"/>
    </source>
</evidence>
<evidence type="ECO:0000313" key="4">
    <source>
        <dbReference type="Proteomes" id="UP000265742"/>
    </source>
</evidence>
<proteinExistence type="predicted"/>
<accession>A0A3A1TXI3</accession>
<dbReference type="OrthoDB" id="4833326at2"/>
<organism evidence="3 4">
    <name type="scientific">Amnibacterium setariae</name>
    <dbReference type="NCBI Taxonomy" id="2306585"/>
    <lineage>
        <taxon>Bacteria</taxon>
        <taxon>Bacillati</taxon>
        <taxon>Actinomycetota</taxon>
        <taxon>Actinomycetes</taxon>
        <taxon>Micrococcales</taxon>
        <taxon>Microbacteriaceae</taxon>
        <taxon>Amnibacterium</taxon>
    </lineage>
</organism>
<feature type="transmembrane region" description="Helical" evidence="1">
    <location>
        <begin position="137"/>
        <end position="159"/>
    </location>
</feature>
<feature type="transmembrane region" description="Helical" evidence="1">
    <location>
        <begin position="12"/>
        <end position="32"/>
    </location>
</feature>
<feature type="domain" description="VanZ-like" evidence="2">
    <location>
        <begin position="81"/>
        <end position="153"/>
    </location>
</feature>
<dbReference type="AlphaFoldDB" id="A0A3A1TXI3"/>
<feature type="transmembrane region" description="Helical" evidence="1">
    <location>
        <begin position="44"/>
        <end position="61"/>
    </location>
</feature>
<dbReference type="EMBL" id="QXTG01000002">
    <property type="protein sequence ID" value="RIX28529.1"/>
    <property type="molecule type" value="Genomic_DNA"/>
</dbReference>